<evidence type="ECO:0000313" key="37">
    <source>
        <dbReference type="Proteomes" id="UP000694393"/>
    </source>
</evidence>
<comment type="pathway">
    <text evidence="8">Protein modification; protein ubiquitination.</text>
</comment>
<dbReference type="PANTHER" id="PTHR10625">
    <property type="entry name" value="HISTONE DEACETYLASE HDAC1-RELATED"/>
    <property type="match status" value="1"/>
</dbReference>
<feature type="region of interest" description="Disordered" evidence="34">
    <location>
        <begin position="400"/>
        <end position="435"/>
    </location>
</feature>
<keyword evidence="37" id="KW-1185">Reference proteome</keyword>
<keyword evidence="27" id="KW-0539">Nucleus</keyword>
<dbReference type="GO" id="GO:0005813">
    <property type="term" value="C:centrosome"/>
    <property type="evidence" value="ECO:0007669"/>
    <property type="project" value="UniProtKB-SubCell"/>
</dbReference>
<dbReference type="Gene3D" id="3.40.800.20">
    <property type="entry name" value="Histone deacetylase domain"/>
    <property type="match status" value="2"/>
</dbReference>
<evidence type="ECO:0000256" key="34">
    <source>
        <dbReference type="SAM" id="MobiDB-lite"/>
    </source>
</evidence>
<evidence type="ECO:0000256" key="3">
    <source>
        <dbReference type="ARBA" id="ARBA00004123"/>
    </source>
</evidence>
<dbReference type="PRINTS" id="PR01270">
    <property type="entry name" value="HDASUPER"/>
</dbReference>
<dbReference type="GO" id="GO:0004407">
    <property type="term" value="F:histone deacetylase activity"/>
    <property type="evidence" value="ECO:0007669"/>
    <property type="project" value="TreeGrafter"/>
</dbReference>
<dbReference type="InterPro" id="IPR001607">
    <property type="entry name" value="Znf_UBP"/>
</dbReference>
<dbReference type="Gene3D" id="3.30.40.10">
    <property type="entry name" value="Zinc/RING finger domain, C3HC4 (zinc finger)"/>
    <property type="match status" value="1"/>
</dbReference>
<dbReference type="GO" id="GO:0043204">
    <property type="term" value="C:perikaryon"/>
    <property type="evidence" value="ECO:0007669"/>
    <property type="project" value="UniProtKB-SubCell"/>
</dbReference>
<keyword evidence="10" id="KW-0488">Methylation</keyword>
<dbReference type="FunFam" id="3.40.800.20:FF:000005">
    <property type="entry name" value="histone deacetylase 6"/>
    <property type="match status" value="2"/>
</dbReference>
<evidence type="ECO:0000256" key="7">
    <source>
        <dbReference type="ARBA" id="ARBA00004489"/>
    </source>
</evidence>
<dbReference type="GO" id="GO:0030425">
    <property type="term" value="C:dendrite"/>
    <property type="evidence" value="ECO:0007669"/>
    <property type="project" value="UniProtKB-SubCell"/>
</dbReference>
<evidence type="ECO:0000256" key="23">
    <source>
        <dbReference type="ARBA" id="ARBA00023015"/>
    </source>
</evidence>
<evidence type="ECO:0000256" key="31">
    <source>
        <dbReference type="ARBA" id="ARBA00068733"/>
    </source>
</evidence>
<evidence type="ECO:0000256" key="13">
    <source>
        <dbReference type="ARBA" id="ARBA00022553"/>
    </source>
</evidence>
<evidence type="ECO:0000256" key="2">
    <source>
        <dbReference type="ARBA" id="ARBA00004120"/>
    </source>
</evidence>
<protein>
    <recommendedName>
        <fullName evidence="31">Protein deacetylase HDAC6</fullName>
    </recommendedName>
    <alternativeName>
        <fullName evidence="32">Tubulin-lysine deacetylase HDAC6</fullName>
    </alternativeName>
</protein>
<keyword evidence="21" id="KW-0832">Ubl conjugation</keyword>
<dbReference type="Pfam" id="PF00850">
    <property type="entry name" value="Hist_deacetyl"/>
    <property type="match status" value="2"/>
</dbReference>
<keyword evidence="14" id="KW-0808">Transferase</keyword>
<dbReference type="GO" id="GO:0016787">
    <property type="term" value="F:hydrolase activity"/>
    <property type="evidence" value="ECO:0007669"/>
    <property type="project" value="UniProtKB-KW"/>
</dbReference>
<dbReference type="GO" id="GO:0016740">
    <property type="term" value="F:transferase activity"/>
    <property type="evidence" value="ECO:0007669"/>
    <property type="project" value="UniProtKB-KW"/>
</dbReference>
<proteinExistence type="inferred from homology"/>
<evidence type="ECO:0000256" key="24">
    <source>
        <dbReference type="ARBA" id="ARBA00023163"/>
    </source>
</evidence>
<evidence type="ECO:0000256" key="25">
    <source>
        <dbReference type="ARBA" id="ARBA00023203"/>
    </source>
</evidence>
<evidence type="ECO:0000256" key="20">
    <source>
        <dbReference type="ARBA" id="ARBA00022833"/>
    </source>
</evidence>
<evidence type="ECO:0000256" key="12">
    <source>
        <dbReference type="ARBA" id="ARBA00022491"/>
    </source>
</evidence>
<keyword evidence="26" id="KW-0206">Cytoskeleton</keyword>
<feature type="region of interest" description="Disordered" evidence="34">
    <location>
        <begin position="892"/>
        <end position="914"/>
    </location>
</feature>
<comment type="catalytic activity">
    <reaction evidence="30">
        <text>N(6)-acetyl-L-lysyl-[alpha-tubulin] + H2O = L-lysyl-[alpha-tubulin] + acetate</text>
        <dbReference type="Rhea" id="RHEA:21548"/>
        <dbReference type="Rhea" id="RHEA-COMP:11278"/>
        <dbReference type="Rhea" id="RHEA-COMP:11279"/>
        <dbReference type="ChEBI" id="CHEBI:15377"/>
        <dbReference type="ChEBI" id="CHEBI:29969"/>
        <dbReference type="ChEBI" id="CHEBI:30089"/>
        <dbReference type="ChEBI" id="CHEBI:61930"/>
    </reaction>
    <physiologicalReaction direction="left-to-right" evidence="30">
        <dbReference type="Rhea" id="RHEA:21549"/>
    </physiologicalReaction>
</comment>
<dbReference type="InterPro" id="IPR037138">
    <property type="entry name" value="His_deacetylse_dom_sf"/>
</dbReference>
<evidence type="ECO:0000256" key="8">
    <source>
        <dbReference type="ARBA" id="ARBA00004906"/>
    </source>
</evidence>
<name>A0A8C8SZ61_9SAUR</name>
<evidence type="ECO:0000313" key="36">
    <source>
        <dbReference type="Ensembl" id="ENSPCEP00000025835.1"/>
    </source>
</evidence>
<evidence type="ECO:0000256" key="1">
    <source>
        <dbReference type="ARBA" id="ARBA00001947"/>
    </source>
</evidence>
<dbReference type="GO" id="GO:0051129">
    <property type="term" value="P:negative regulation of cellular component organization"/>
    <property type="evidence" value="ECO:0007669"/>
    <property type="project" value="UniProtKB-ARBA"/>
</dbReference>
<dbReference type="GO" id="GO:0003779">
    <property type="term" value="F:actin binding"/>
    <property type="evidence" value="ECO:0007669"/>
    <property type="project" value="UniProtKB-KW"/>
</dbReference>
<dbReference type="SUPFAM" id="SSF52768">
    <property type="entry name" value="Arginase/deacetylase"/>
    <property type="match status" value="2"/>
</dbReference>
<feature type="region of interest" description="Disordered" evidence="34">
    <location>
        <begin position="1"/>
        <end position="23"/>
    </location>
</feature>
<keyword evidence="12" id="KW-0678">Repressor</keyword>
<evidence type="ECO:0000256" key="14">
    <source>
        <dbReference type="ARBA" id="ARBA00022679"/>
    </source>
</evidence>
<evidence type="ECO:0000256" key="29">
    <source>
        <dbReference type="ARBA" id="ARBA00049136"/>
    </source>
</evidence>
<evidence type="ECO:0000256" key="19">
    <source>
        <dbReference type="ARBA" id="ARBA00022801"/>
    </source>
</evidence>
<dbReference type="GO" id="GO:0008270">
    <property type="term" value="F:zinc ion binding"/>
    <property type="evidence" value="ECO:0007669"/>
    <property type="project" value="UniProtKB-KW"/>
</dbReference>
<evidence type="ECO:0000256" key="32">
    <source>
        <dbReference type="ARBA" id="ARBA00082852"/>
    </source>
</evidence>
<dbReference type="GO" id="GO:0032886">
    <property type="term" value="P:regulation of microtubule-based process"/>
    <property type="evidence" value="ECO:0007669"/>
    <property type="project" value="UniProtKB-ARBA"/>
</dbReference>
<dbReference type="GO" id="GO:0000118">
    <property type="term" value="C:histone deacetylase complex"/>
    <property type="evidence" value="ECO:0007669"/>
    <property type="project" value="TreeGrafter"/>
</dbReference>
<keyword evidence="25" id="KW-0009">Actin-binding</keyword>
<evidence type="ECO:0000256" key="10">
    <source>
        <dbReference type="ARBA" id="ARBA00022481"/>
    </source>
</evidence>
<evidence type="ECO:0000259" key="35">
    <source>
        <dbReference type="PROSITE" id="PS50271"/>
    </source>
</evidence>
<evidence type="ECO:0000256" key="28">
    <source>
        <dbReference type="ARBA" id="ARBA00023273"/>
    </source>
</evidence>
<evidence type="ECO:0000256" key="9">
    <source>
        <dbReference type="ARBA" id="ARBA00007738"/>
    </source>
</evidence>
<evidence type="ECO:0000256" key="4">
    <source>
        <dbReference type="ARBA" id="ARBA00004279"/>
    </source>
</evidence>
<keyword evidence="15" id="KW-0479">Metal-binding</keyword>
<reference evidence="36" key="1">
    <citation type="submission" date="2025-08" db="UniProtKB">
        <authorList>
            <consortium name="Ensembl"/>
        </authorList>
    </citation>
    <scope>IDENTIFICATION</scope>
</reference>
<dbReference type="GO" id="GO:0030424">
    <property type="term" value="C:axon"/>
    <property type="evidence" value="ECO:0007669"/>
    <property type="project" value="UniProtKB-SubCell"/>
</dbReference>
<keyword evidence="20" id="KW-0862">Zinc</keyword>
<comment type="catalytic activity">
    <reaction evidence="29">
        <text>N(6)-acetyl-L-lysyl-[protein] + H2O = L-lysyl-[protein] + acetate</text>
        <dbReference type="Rhea" id="RHEA:58108"/>
        <dbReference type="Rhea" id="RHEA-COMP:9752"/>
        <dbReference type="Rhea" id="RHEA-COMP:10731"/>
        <dbReference type="ChEBI" id="CHEBI:15377"/>
        <dbReference type="ChEBI" id="CHEBI:29969"/>
        <dbReference type="ChEBI" id="CHEBI:30089"/>
        <dbReference type="ChEBI" id="CHEBI:61930"/>
    </reaction>
    <physiologicalReaction direction="left-to-right" evidence="29">
        <dbReference type="Rhea" id="RHEA:58109"/>
    </physiologicalReaction>
</comment>
<evidence type="ECO:0000256" key="5">
    <source>
        <dbReference type="ARBA" id="ARBA00004300"/>
    </source>
</evidence>
<organism evidence="36 37">
    <name type="scientific">Pelusios castaneus</name>
    <name type="common">West African mud turtle</name>
    <dbReference type="NCBI Taxonomy" id="367368"/>
    <lineage>
        <taxon>Eukaryota</taxon>
        <taxon>Metazoa</taxon>
        <taxon>Chordata</taxon>
        <taxon>Craniata</taxon>
        <taxon>Vertebrata</taxon>
        <taxon>Euteleostomi</taxon>
        <taxon>Archelosauria</taxon>
        <taxon>Testudinata</taxon>
        <taxon>Testudines</taxon>
        <taxon>Pleurodira</taxon>
        <taxon>Pelomedusidae</taxon>
        <taxon>Pelusios</taxon>
    </lineage>
</organism>
<keyword evidence="19" id="KW-0378">Hydrolase</keyword>
<dbReference type="InterPro" id="IPR000286">
    <property type="entry name" value="HDACs"/>
</dbReference>
<feature type="domain" description="UBP-type" evidence="35">
    <location>
        <begin position="946"/>
        <end position="1044"/>
    </location>
</feature>
<keyword evidence="28" id="KW-0966">Cell projection</keyword>
<feature type="compositionally biased region" description="Pro residues" evidence="34">
    <location>
        <begin position="900"/>
        <end position="910"/>
    </location>
</feature>
<dbReference type="GO" id="GO:0040029">
    <property type="term" value="P:epigenetic regulation of gene expression"/>
    <property type="evidence" value="ECO:0007669"/>
    <property type="project" value="TreeGrafter"/>
</dbReference>
<keyword evidence="13" id="KW-0597">Phosphoprotein</keyword>
<evidence type="ECO:0000256" key="22">
    <source>
        <dbReference type="ARBA" id="ARBA00022853"/>
    </source>
</evidence>
<evidence type="ECO:0000256" key="6">
    <source>
        <dbReference type="ARBA" id="ARBA00004484"/>
    </source>
</evidence>
<keyword evidence="17 33" id="KW-0863">Zinc-finger</keyword>
<dbReference type="Pfam" id="PF02148">
    <property type="entry name" value="zf-UBP"/>
    <property type="match status" value="1"/>
</dbReference>
<dbReference type="AlphaFoldDB" id="A0A8C8SZ61"/>
<dbReference type="SUPFAM" id="SSF57850">
    <property type="entry name" value="RING/U-box"/>
    <property type="match status" value="1"/>
</dbReference>
<dbReference type="PROSITE" id="PS50271">
    <property type="entry name" value="ZF_UBP"/>
    <property type="match status" value="1"/>
</dbReference>
<evidence type="ECO:0000256" key="17">
    <source>
        <dbReference type="ARBA" id="ARBA00022771"/>
    </source>
</evidence>
<sequence>HQARCSPGLPETKRRGRARRTNRDVEELEAGLQQLDLGVEGAMSAGTGLAFDERLMEFRCLWDDSFPECPERLTAIKEKLLQYGLWERCIPVEVRMRDTALVLSLSQEYVELMKSTEQMSEAALRALSDTYDSVFLHPNSYGCARLASGCLLQLLAKVLSGELRNGLALIRPPGHHADQDKMDGYCMFNHLGIAARYARQKLGVERVLIVDWDVHHGQGTQALFLEDPSILYFSIHRYEEGKFWPHLLESDSPAVGTGRGEGFNINVPWNTVGMRDGDYLSAFLHILLPIAFEFQPQLVLVAAGFDAVLGDPKGEMATSPACFAHLTHLLTALAGGKVLLSLEGGYNLKSLADGVCAALRVLLGDPCPRLEPPITPCCSALSSVSRTLTAHEKYWRSLRRGGESWPPANSPAKDPEQEPAPVTATDPPEMMRPPPATRTGLVYDERMMEHYNMWDRYGPDTWVLACVQAVEPVGCGGRVEGLVVRAAGAGGLDSWILCLPRSLAYVETVKSTAGMRPRDLHRQGDQYNSIYICASSYECARLAAGSVFNAVQAVLEGEVRNAVAIVRPPGHHAESDAACGFCFFNSVALAARFAQRLVGRPMRVMILDWDVHHGNGTQHMFEEDPSVLYVSLHRYDHGSFFPSSEDADADRVGQGPGRGFTLNVPWNGPRMGDSEYLAAFHRLILPVAYQFDPELVLVSAGFDAARGDPLGGCLVSPECYAHMTHLLLGLATGRVVLVLEGGYNLVSISESMTMCTRTLLGDPLPELGHLRAPHPSALQSLARVSAVHRKYWTCLRLDGRCGYPRLSLPSLPPSTLRPASLPLRQLGGAVHRYGEPLTPPTARSFGSVETPPPPHNLRAALHYSCLCPPDCLCPWPLRLQLPLSTPLPLPSGSLTSPFPQQLPSPPPAPPSLLHDSQGGAWEPGFLDSICFPSYLQGMLYAVTPLPWCPHLDSVQPSPPDGLNVLAPCEECGSKTENWVCLACYQVLCGRYINQHMLAHGSLSGHPLVLSYADLSVWCYTCQSYVHHPVTSHITHPHTVMECSRSNHNTPSQ</sequence>
<evidence type="ECO:0000256" key="18">
    <source>
        <dbReference type="ARBA" id="ARBA00022786"/>
    </source>
</evidence>
<dbReference type="InterPro" id="IPR023696">
    <property type="entry name" value="Ureohydrolase_dom_sf"/>
</dbReference>
<dbReference type="Proteomes" id="UP000694393">
    <property type="component" value="Unplaced"/>
</dbReference>
<comment type="subcellular location">
    <subcellularLocation>
        <location evidence="7">Cell projection</location>
        <location evidence="7">Axon</location>
    </subcellularLocation>
    <subcellularLocation>
        <location evidence="4">Cell projection</location>
        <location evidence="4">Dendrite</location>
    </subcellularLocation>
    <subcellularLocation>
        <location evidence="2">Cytoplasm</location>
        <location evidence="2">Cytoskeleton</location>
        <location evidence="2">Cilium basal body</location>
    </subcellularLocation>
    <subcellularLocation>
        <location evidence="5">Cytoplasm</location>
        <location evidence="5">Cytoskeleton</location>
        <location evidence="5">Microtubule organizing center</location>
        <location evidence="5">Centrosome</location>
    </subcellularLocation>
    <subcellularLocation>
        <location evidence="3">Nucleus</location>
    </subcellularLocation>
    <subcellularLocation>
        <location evidence="6">Perikaryon</location>
    </subcellularLocation>
</comment>
<evidence type="ECO:0000256" key="21">
    <source>
        <dbReference type="ARBA" id="ARBA00022843"/>
    </source>
</evidence>
<accession>A0A8C8SZ61</accession>
<evidence type="ECO:0000256" key="11">
    <source>
        <dbReference type="ARBA" id="ARBA00022490"/>
    </source>
</evidence>
<dbReference type="InterPro" id="IPR013083">
    <property type="entry name" value="Znf_RING/FYVE/PHD"/>
</dbReference>
<keyword evidence="18" id="KW-0833">Ubl conjugation pathway</keyword>
<comment type="similarity">
    <text evidence="9">Belongs to the histone deacetylase family. HD type 2 subfamily.</text>
</comment>
<keyword evidence="23" id="KW-0805">Transcription regulation</keyword>
<dbReference type="GO" id="GO:0051646">
    <property type="term" value="P:mitochondrion localization"/>
    <property type="evidence" value="ECO:0007669"/>
    <property type="project" value="UniProtKB-ARBA"/>
</dbReference>
<dbReference type="Ensembl" id="ENSPCET00000026699.1">
    <property type="protein sequence ID" value="ENSPCEP00000025835.1"/>
    <property type="gene ID" value="ENSPCEG00000019123.1"/>
</dbReference>
<evidence type="ECO:0000256" key="27">
    <source>
        <dbReference type="ARBA" id="ARBA00023242"/>
    </source>
</evidence>
<evidence type="ECO:0000256" key="26">
    <source>
        <dbReference type="ARBA" id="ARBA00023212"/>
    </source>
</evidence>
<dbReference type="PANTHER" id="PTHR10625:SF21">
    <property type="entry name" value="HISTONE DEACETYLASE 6"/>
    <property type="match status" value="1"/>
</dbReference>
<reference evidence="36" key="2">
    <citation type="submission" date="2025-09" db="UniProtKB">
        <authorList>
            <consortium name="Ensembl"/>
        </authorList>
    </citation>
    <scope>IDENTIFICATION</scope>
</reference>
<keyword evidence="11" id="KW-0963">Cytoplasm</keyword>
<keyword evidence="24" id="KW-0804">Transcription</keyword>
<evidence type="ECO:0000256" key="16">
    <source>
        <dbReference type="ARBA" id="ARBA00022737"/>
    </source>
</evidence>
<dbReference type="GO" id="GO:0006950">
    <property type="term" value="P:response to stress"/>
    <property type="evidence" value="ECO:0007669"/>
    <property type="project" value="UniProtKB-ARBA"/>
</dbReference>
<keyword evidence="16" id="KW-0677">Repeat</keyword>
<dbReference type="InterPro" id="IPR023801">
    <property type="entry name" value="His_deacetylse_dom"/>
</dbReference>
<dbReference type="SMART" id="SM00290">
    <property type="entry name" value="ZnF_UBP"/>
    <property type="match status" value="1"/>
</dbReference>
<comment type="cofactor">
    <cofactor evidence="1">
        <name>Zn(2+)</name>
        <dbReference type="ChEBI" id="CHEBI:29105"/>
    </cofactor>
</comment>
<evidence type="ECO:0000256" key="30">
    <source>
        <dbReference type="ARBA" id="ARBA00050910"/>
    </source>
</evidence>
<dbReference type="GO" id="GO:0051130">
    <property type="term" value="P:positive regulation of cellular component organization"/>
    <property type="evidence" value="ECO:0007669"/>
    <property type="project" value="UniProtKB-ARBA"/>
</dbReference>
<keyword evidence="22" id="KW-0156">Chromatin regulator</keyword>
<dbReference type="FunFam" id="3.30.40.10:FF:000342">
    <property type="entry name" value="Histone deacetylase 6"/>
    <property type="match status" value="1"/>
</dbReference>
<evidence type="ECO:0000256" key="33">
    <source>
        <dbReference type="PROSITE-ProRule" id="PRU00502"/>
    </source>
</evidence>
<evidence type="ECO:0000256" key="15">
    <source>
        <dbReference type="ARBA" id="ARBA00022723"/>
    </source>
</evidence>